<dbReference type="GO" id="GO:0000323">
    <property type="term" value="C:lytic vacuole"/>
    <property type="evidence" value="ECO:0007669"/>
    <property type="project" value="UniProtKB-ARBA"/>
</dbReference>
<evidence type="ECO:0000256" key="18">
    <source>
        <dbReference type="SAM" id="Phobius"/>
    </source>
</evidence>
<dbReference type="Pfam" id="PF00664">
    <property type="entry name" value="ABC_membrane"/>
    <property type="match status" value="2"/>
</dbReference>
<dbReference type="InterPro" id="IPR011527">
    <property type="entry name" value="ABC1_TM_dom"/>
</dbReference>
<evidence type="ECO:0000256" key="7">
    <source>
        <dbReference type="ARBA" id="ARBA00022554"/>
    </source>
</evidence>
<accession>A0A2B4SWR0</accession>
<dbReference type="CDD" id="cd03244">
    <property type="entry name" value="ABCC_MRP_domain2"/>
    <property type="match status" value="1"/>
</dbReference>
<dbReference type="Proteomes" id="UP000225706">
    <property type="component" value="Unassembled WGS sequence"/>
</dbReference>
<dbReference type="InterPro" id="IPR036640">
    <property type="entry name" value="ABC1_TM_sf"/>
</dbReference>
<dbReference type="PROSITE" id="PS50002">
    <property type="entry name" value="SH3"/>
    <property type="match status" value="1"/>
</dbReference>
<evidence type="ECO:0000256" key="9">
    <source>
        <dbReference type="ARBA" id="ARBA00022737"/>
    </source>
</evidence>
<evidence type="ECO:0000313" key="22">
    <source>
        <dbReference type="EMBL" id="PFX33533.1"/>
    </source>
</evidence>
<dbReference type="NCBIfam" id="TIGR00957">
    <property type="entry name" value="MRP_assoc_pro"/>
    <property type="match status" value="1"/>
</dbReference>
<keyword evidence="11" id="KW-0067">ATP-binding</keyword>
<keyword evidence="13 18" id="KW-0472">Membrane</keyword>
<dbReference type="PROSITE" id="PS00211">
    <property type="entry name" value="ABC_TRANSPORTER_1"/>
    <property type="match status" value="2"/>
</dbReference>
<feature type="transmembrane region" description="Helical" evidence="18">
    <location>
        <begin position="274"/>
        <end position="295"/>
    </location>
</feature>
<dbReference type="SUPFAM" id="SSF52540">
    <property type="entry name" value="P-loop containing nucleoside triphosphate hydrolases"/>
    <property type="match status" value="2"/>
</dbReference>
<feature type="domain" description="ABC transporter" evidence="20">
    <location>
        <begin position="1218"/>
        <end position="1450"/>
    </location>
</feature>
<evidence type="ECO:0000259" key="20">
    <source>
        <dbReference type="PROSITE" id="PS50893"/>
    </source>
</evidence>
<keyword evidence="10" id="KW-0547">Nucleotide-binding</keyword>
<feature type="region of interest" description="Disordered" evidence="17">
    <location>
        <begin position="179"/>
        <end position="212"/>
    </location>
</feature>
<evidence type="ECO:0000256" key="14">
    <source>
        <dbReference type="ARBA" id="ARBA00024220"/>
    </source>
</evidence>
<dbReference type="InterPro" id="IPR027417">
    <property type="entry name" value="P-loop_NTPase"/>
</dbReference>
<reference evidence="23" key="1">
    <citation type="journal article" date="2017" name="bioRxiv">
        <title>Comparative analysis of the genomes of Stylophora pistillata and Acropora digitifera provides evidence for extensive differences between species of corals.</title>
        <authorList>
            <person name="Voolstra C.R."/>
            <person name="Li Y."/>
            <person name="Liew Y.J."/>
            <person name="Baumgarten S."/>
            <person name="Zoccola D."/>
            <person name="Flot J.-F."/>
            <person name="Tambutte S."/>
            <person name="Allemand D."/>
            <person name="Aranda M."/>
        </authorList>
    </citation>
    <scope>NUCLEOTIDE SEQUENCE [LARGE SCALE GENOMIC DNA]</scope>
</reference>
<dbReference type="PROSITE" id="PS50929">
    <property type="entry name" value="ABC_TM1F"/>
    <property type="match status" value="2"/>
</dbReference>
<dbReference type="EC" id="7.6.2.3" evidence="14"/>
<evidence type="ECO:0000256" key="2">
    <source>
        <dbReference type="ARBA" id="ARBA00004651"/>
    </source>
</evidence>
<evidence type="ECO:0000256" key="6">
    <source>
        <dbReference type="ARBA" id="ARBA00022475"/>
    </source>
</evidence>
<dbReference type="CDD" id="cd18595">
    <property type="entry name" value="ABC_6TM_MRP1_2_3_6_D1_like"/>
    <property type="match status" value="1"/>
</dbReference>
<keyword evidence="23" id="KW-1185">Reference proteome</keyword>
<dbReference type="Gene3D" id="2.30.30.40">
    <property type="entry name" value="SH3 Domains"/>
    <property type="match status" value="1"/>
</dbReference>
<feature type="transmembrane region" description="Helical" evidence="18">
    <location>
        <begin position="347"/>
        <end position="369"/>
    </location>
</feature>
<dbReference type="EMBL" id="LSMT01000011">
    <property type="protein sequence ID" value="PFX33533.1"/>
    <property type="molecule type" value="Genomic_DNA"/>
</dbReference>
<dbReference type="InterPro" id="IPR003439">
    <property type="entry name" value="ABC_transporter-like_ATP-bd"/>
</dbReference>
<gene>
    <name evidence="22" type="primary">ABCC1</name>
    <name evidence="22" type="ORF">AWC38_SpisGene1542</name>
</gene>
<proteinExistence type="inferred from homology"/>
<evidence type="ECO:0000256" key="15">
    <source>
        <dbReference type="ARBA" id="ARBA00047523"/>
    </source>
</evidence>
<dbReference type="Pfam" id="PF00005">
    <property type="entry name" value="ABC_tran"/>
    <property type="match status" value="2"/>
</dbReference>
<evidence type="ECO:0000256" key="8">
    <source>
        <dbReference type="ARBA" id="ARBA00022692"/>
    </source>
</evidence>
<dbReference type="InterPro" id="IPR050173">
    <property type="entry name" value="ABC_transporter_C-like"/>
</dbReference>
<evidence type="ECO:0000256" key="5">
    <source>
        <dbReference type="ARBA" id="ARBA00022448"/>
    </source>
</evidence>
<dbReference type="SUPFAM" id="SSF50044">
    <property type="entry name" value="SH3-domain"/>
    <property type="match status" value="1"/>
</dbReference>
<dbReference type="GO" id="GO:0005774">
    <property type="term" value="C:vacuolar membrane"/>
    <property type="evidence" value="ECO:0007669"/>
    <property type="project" value="UniProtKB-SubCell"/>
</dbReference>
<dbReference type="FunFam" id="3.40.50.300:FF:000293">
    <property type="entry name" value="ATP binding cassette subfamily C member 1"/>
    <property type="match status" value="1"/>
</dbReference>
<dbReference type="SMART" id="SM00326">
    <property type="entry name" value="SH3"/>
    <property type="match status" value="1"/>
</dbReference>
<evidence type="ECO:0000256" key="12">
    <source>
        <dbReference type="ARBA" id="ARBA00022989"/>
    </source>
</evidence>
<comment type="catalytic activity">
    <reaction evidence="15">
        <text>leukotriene C4(in) + ATP + H2O = leukotriene C4(out) + ADP + phosphate + H(+)</text>
        <dbReference type="Rhea" id="RHEA:38963"/>
        <dbReference type="ChEBI" id="CHEBI:15377"/>
        <dbReference type="ChEBI" id="CHEBI:15378"/>
        <dbReference type="ChEBI" id="CHEBI:30616"/>
        <dbReference type="ChEBI" id="CHEBI:43474"/>
        <dbReference type="ChEBI" id="CHEBI:57973"/>
        <dbReference type="ChEBI" id="CHEBI:456216"/>
    </reaction>
    <physiologicalReaction direction="left-to-right" evidence="15">
        <dbReference type="Rhea" id="RHEA:38964"/>
    </physiologicalReaction>
</comment>
<dbReference type="GO" id="GO:0016887">
    <property type="term" value="F:ATP hydrolysis activity"/>
    <property type="evidence" value="ECO:0007669"/>
    <property type="project" value="InterPro"/>
</dbReference>
<dbReference type="InterPro" id="IPR036028">
    <property type="entry name" value="SH3-like_dom_sf"/>
</dbReference>
<keyword evidence="4 16" id="KW-0728">SH3 domain</keyword>
<keyword evidence="6" id="KW-1003">Cell membrane</keyword>
<evidence type="ECO:0000256" key="16">
    <source>
        <dbReference type="PROSITE-ProRule" id="PRU00192"/>
    </source>
</evidence>
<dbReference type="Gene3D" id="3.40.50.300">
    <property type="entry name" value="P-loop containing nucleotide triphosphate hydrolases"/>
    <property type="match status" value="2"/>
</dbReference>
<dbReference type="STRING" id="50429.A0A2B4SWR0"/>
<feature type="transmembrane region" description="Helical" evidence="18">
    <location>
        <begin position="452"/>
        <end position="478"/>
    </location>
</feature>
<evidence type="ECO:0000256" key="11">
    <source>
        <dbReference type="ARBA" id="ARBA00022840"/>
    </source>
</evidence>
<dbReference type="GO" id="GO:0005886">
    <property type="term" value="C:plasma membrane"/>
    <property type="evidence" value="ECO:0007669"/>
    <property type="project" value="UniProtKB-SubCell"/>
</dbReference>
<feature type="transmembrane region" description="Helical" evidence="18">
    <location>
        <begin position="941"/>
        <end position="967"/>
    </location>
</feature>
<evidence type="ECO:0000256" key="17">
    <source>
        <dbReference type="SAM" id="MobiDB-lite"/>
    </source>
</evidence>
<feature type="compositionally biased region" description="Basic and acidic residues" evidence="17">
    <location>
        <begin position="192"/>
        <end position="212"/>
    </location>
</feature>
<feature type="transmembrane region" description="Helical" evidence="18">
    <location>
        <begin position="1122"/>
        <end position="1143"/>
    </location>
</feature>
<sequence>MTEGERDLIVVAVHIHKPNEEDDLEAEETVNTSPDVSAQLSVEIGEKFEIRGRNVDWWLYVKKVDSGEKGYIPSTCVVPLKDDLTQEEEDEIAKGAELTAALVNTSVDLKFFPEAPVEAENRATIHNIKITMRVIEFYHRRGFKRPLTDADLWALNKTNRSSAVVPPFLKKWKEAESSIRASESSQTTEPTDNEKAELKPNDAEEDVKFSSEKKNKEKRPCLTRIMFALYWDKLLLAFVFKVLNDCIQFVQPELLRLLIGFIEDKDNTETWRGYVYGVSMFVVALVQSICLQQYFHIVTVLGMKIRTAVIGMVYSKALLLNNTSRKESTAGEMVNLMSVDAQRLMDLLTYVNILWSGPLQIIVSLYFLYNTMGPSILAGVGVMLLLIPSNVLVSRLSRKLQVKQMGAKDKRIKMMNEILNGIKVLKLYAWETSFMEMVSKVRKTELRHLRNFSYLNASFAFTFTCAPFLVSLATFAIYVMTGNELTASKAFVAISLFNILRFPLVMFPNVIISLIQARVSIVRLTEFLFLAELDSENVVKTMPEHISTQDIHVDNGTFSWDKSSKPALNEINVNIPSGSLVAVVGQVGCGKSTLLSALLGETEKVDGRVYVKVDIYIFSTEFQVRIGSVAYVPQQAWIQNATLRENILFGRTFESKRYAKTIYTCALQTDLDILPGGDLTEIGERGINLSGGQKQRVSLARAVYFNADIYLLDDPLSAVDSHVGKHIFDKVIGPRGKLRKKTRILVTHGIAFLPQVDQIIVLQDGRISEVGTYTELIKNKGAFAEFLKTYATEEQTKLEYAEDPTPEIVIEDIEEIDGHSGSRMSLERLESHSTRPDVQRLKRAESMSVITVDTADLDCQFTRPDQEQADRMIEEEKSQTGRVKMKVFWAYAKSLTVALSICVVLFLILAEAASVSSGIWLARWSSTDVTSDDERDLFLGVYSALGVSQCVLVLLQALALATGTIIASRHLHQRMLDNIMRSPMSFFETTPQGRIMNRFSKDISGIDDMVPRSVSSFLRTFFAVIASIFTISFATPIFLVIIVPLGVLYVFIQRIYVASSRQLKRIESVSRSPIYNNFLETINGTSTIRAFAQQQRFIQGSYAIVDENQVSYYPSISSNRWLAIRLDFIGNLIIFFAAVFAVVSRNSLQSGLVGLSVTYALQVTQTLNWMVRMSSDLETNIVSVERVKEYSETPTEAEWIVPDNRPPEEWPEAGNIVIEEFDLKYRDGLPLVLKQINCDIKPGEKVGIVGRTGAGKSTLTLALFRILERAGGRIVIDGVDIAKIGLQDLRSRLTIIPQDPVLFSGTLRVNLDPFDSHTDEELWTILEMSHLKNFVSGLAEGLLHPVTEGGENLSVGQRQLVCLARALLRKSKILVLDEATAAVDLETDELIQQTMRQEFADRTVFTIAHRLNTIMDYTRIMVLDKGFMMEFDTPQALLTQQGIFYKMARDAGLA</sequence>
<evidence type="ECO:0000256" key="3">
    <source>
        <dbReference type="ARBA" id="ARBA00009726"/>
    </source>
</evidence>
<keyword evidence="8 18" id="KW-0812">Transmembrane</keyword>
<feature type="domain" description="ABC transmembrane type-1" evidence="21">
    <location>
        <begin position="903"/>
        <end position="1179"/>
    </location>
</feature>
<comment type="similarity">
    <text evidence="3">Belongs to the ABC transporter superfamily. ABCC family. Conjugate transporter (TC 3.A.1.208) subfamily.</text>
</comment>
<dbReference type="GO" id="GO:0015431">
    <property type="term" value="F:ABC-type glutathione S-conjugate transporter activity"/>
    <property type="evidence" value="ECO:0007669"/>
    <property type="project" value="UniProtKB-EC"/>
</dbReference>
<organism evidence="22 23">
    <name type="scientific">Stylophora pistillata</name>
    <name type="common">Smooth cauliflower coral</name>
    <dbReference type="NCBI Taxonomy" id="50429"/>
    <lineage>
        <taxon>Eukaryota</taxon>
        <taxon>Metazoa</taxon>
        <taxon>Cnidaria</taxon>
        <taxon>Anthozoa</taxon>
        <taxon>Hexacorallia</taxon>
        <taxon>Scleractinia</taxon>
        <taxon>Astrocoeniina</taxon>
        <taxon>Pocilloporidae</taxon>
        <taxon>Stylophora</taxon>
    </lineage>
</organism>
<dbReference type="OrthoDB" id="6500128at2759"/>
<dbReference type="CDD" id="cd03250">
    <property type="entry name" value="ABCC_MRP_domain1"/>
    <property type="match status" value="1"/>
</dbReference>
<keyword evidence="5" id="KW-0813">Transport</keyword>
<dbReference type="InterPro" id="IPR003593">
    <property type="entry name" value="AAA+_ATPase"/>
</dbReference>
<evidence type="ECO:0000256" key="1">
    <source>
        <dbReference type="ARBA" id="ARBA00004128"/>
    </source>
</evidence>
<feature type="transmembrane region" description="Helical" evidence="18">
    <location>
        <begin position="490"/>
        <end position="515"/>
    </location>
</feature>
<dbReference type="FunFam" id="1.20.1560.10:FF:000001">
    <property type="entry name" value="ATP-binding cassette subfamily C member 1"/>
    <property type="match status" value="1"/>
</dbReference>
<dbReference type="PANTHER" id="PTHR24223:SF443">
    <property type="entry name" value="MULTIDRUG-RESISTANCE LIKE PROTEIN 1, ISOFORM I"/>
    <property type="match status" value="1"/>
</dbReference>
<keyword evidence="12 18" id="KW-1133">Transmembrane helix</keyword>
<dbReference type="Gene3D" id="1.20.1560.10">
    <property type="entry name" value="ABC transporter type 1, transmembrane domain"/>
    <property type="match status" value="2"/>
</dbReference>
<keyword evidence="9" id="KW-0677">Repeat</keyword>
<evidence type="ECO:0000313" key="23">
    <source>
        <dbReference type="Proteomes" id="UP000225706"/>
    </source>
</evidence>
<evidence type="ECO:0000256" key="4">
    <source>
        <dbReference type="ARBA" id="ARBA00022443"/>
    </source>
</evidence>
<feature type="transmembrane region" description="Helical" evidence="18">
    <location>
        <begin position="895"/>
        <end position="921"/>
    </location>
</feature>
<dbReference type="InterPro" id="IPR001452">
    <property type="entry name" value="SH3_domain"/>
</dbReference>
<evidence type="ECO:0000259" key="21">
    <source>
        <dbReference type="PROSITE" id="PS50929"/>
    </source>
</evidence>
<feature type="domain" description="ABC transmembrane type-1" evidence="21">
    <location>
        <begin position="235"/>
        <end position="516"/>
    </location>
</feature>
<dbReference type="FunFam" id="3.40.50.300:FF:000074">
    <property type="entry name" value="Multidrug resistance-associated protein 5 isoform 1"/>
    <property type="match status" value="1"/>
</dbReference>
<dbReference type="GO" id="GO:0005524">
    <property type="term" value="F:ATP binding"/>
    <property type="evidence" value="ECO:0007669"/>
    <property type="project" value="UniProtKB-KW"/>
</dbReference>
<dbReference type="CDD" id="cd18603">
    <property type="entry name" value="ABC_6TM_MRP1_2_3_6_D2_like"/>
    <property type="match status" value="1"/>
</dbReference>
<dbReference type="PROSITE" id="PS50893">
    <property type="entry name" value="ABC_TRANSPORTER_2"/>
    <property type="match status" value="2"/>
</dbReference>
<name>A0A2B4SWR0_STYPI</name>
<evidence type="ECO:0000256" key="10">
    <source>
        <dbReference type="ARBA" id="ARBA00022741"/>
    </source>
</evidence>
<evidence type="ECO:0000256" key="13">
    <source>
        <dbReference type="ARBA" id="ARBA00023136"/>
    </source>
</evidence>
<evidence type="ECO:0000259" key="19">
    <source>
        <dbReference type="PROSITE" id="PS50002"/>
    </source>
</evidence>
<feature type="domain" description="ABC transporter" evidence="20">
    <location>
        <begin position="551"/>
        <end position="789"/>
    </location>
</feature>
<dbReference type="SMART" id="SM00382">
    <property type="entry name" value="AAA"/>
    <property type="match status" value="2"/>
</dbReference>
<comment type="caution">
    <text evidence="22">The sequence shown here is derived from an EMBL/GenBank/DDBJ whole genome shotgun (WGS) entry which is preliminary data.</text>
</comment>
<comment type="subcellular location">
    <subcellularLocation>
        <location evidence="2">Cell membrane</location>
        <topology evidence="2">Multi-pass membrane protein</topology>
    </subcellularLocation>
    <subcellularLocation>
        <location evidence="1">Vacuole membrane</location>
        <topology evidence="1">Multi-pass membrane protein</topology>
    </subcellularLocation>
</comment>
<dbReference type="FunFam" id="1.20.1560.10:FF:000020">
    <property type="entry name" value="ABC metal ion transporter"/>
    <property type="match status" value="1"/>
</dbReference>
<keyword evidence="7" id="KW-0926">Vacuole</keyword>
<dbReference type="PANTHER" id="PTHR24223">
    <property type="entry name" value="ATP-BINDING CASSETTE SUB-FAMILY C"/>
    <property type="match status" value="1"/>
</dbReference>
<dbReference type="InterPro" id="IPR017871">
    <property type="entry name" value="ABC_transporter-like_CS"/>
</dbReference>
<protein>
    <recommendedName>
        <fullName evidence="14">ABC-type glutathione-S-conjugate transporter</fullName>
        <ecNumber evidence="14">7.6.2.3</ecNumber>
    </recommendedName>
</protein>
<dbReference type="SUPFAM" id="SSF90123">
    <property type="entry name" value="ABC transporter transmembrane region"/>
    <property type="match status" value="2"/>
</dbReference>
<feature type="transmembrane region" description="Helical" evidence="18">
    <location>
        <begin position="1021"/>
        <end position="1052"/>
    </location>
</feature>
<dbReference type="InterPro" id="IPR005292">
    <property type="entry name" value="MRP"/>
</dbReference>
<feature type="domain" description="SH3" evidence="19">
    <location>
        <begin position="19"/>
        <end position="82"/>
    </location>
</feature>
<feature type="transmembrane region" description="Helical" evidence="18">
    <location>
        <begin position="375"/>
        <end position="393"/>
    </location>
</feature>